<proteinExistence type="predicted"/>
<dbReference type="OrthoDB" id="6258671at2"/>
<gene>
    <name evidence="1" type="ORF">EXU30_13985</name>
</gene>
<evidence type="ECO:0000313" key="2">
    <source>
        <dbReference type="Proteomes" id="UP000291106"/>
    </source>
</evidence>
<protein>
    <submittedName>
        <fullName evidence="1">Uncharacterized protein</fullName>
    </submittedName>
</protein>
<sequence>MSQRRCFGHAATPKVTEGKNAERLTRWIAQQAKSPLVFTEAQQQHLARLLPLLLCGEQSAQLVFNQEIERLGQQQPSLTDKERLRTIATLQAVEADECRHDIALQQVADSLPQHNDAASEIAKVQRLAKRFYMGLGRVENYQQHFVRIATLDTCVTQIMHSFEHSNLGREHGFSQLCAMIKKDEAKHVYVSRHHAIGLGASADDFAQQQESVSSDLFTLLLTQQRSFESMGVCLDSIKQRLEDKWQ</sequence>
<dbReference type="RefSeq" id="WP_130601033.1">
    <property type="nucleotide sequence ID" value="NZ_CP036200.1"/>
</dbReference>
<dbReference type="Proteomes" id="UP000291106">
    <property type="component" value="Chromosome"/>
</dbReference>
<dbReference type="EMBL" id="CP036200">
    <property type="protein sequence ID" value="QBF83679.1"/>
    <property type="molecule type" value="Genomic_DNA"/>
</dbReference>
<keyword evidence="2" id="KW-1185">Reference proteome</keyword>
<dbReference type="KEGG" id="smai:EXU30_13985"/>
<evidence type="ECO:0000313" key="1">
    <source>
        <dbReference type="EMBL" id="QBF83679.1"/>
    </source>
</evidence>
<name>A0A411PJE2_9GAMM</name>
<accession>A0A411PJE2</accession>
<reference evidence="1 2" key="1">
    <citation type="submission" date="2019-02" db="EMBL/GenBank/DDBJ databases">
        <title>Shewanella sp. D4-2 isolated from Dokdo Island.</title>
        <authorList>
            <person name="Baek K."/>
        </authorList>
    </citation>
    <scope>NUCLEOTIDE SEQUENCE [LARGE SCALE GENOMIC DNA]</scope>
    <source>
        <strain evidence="1 2">D4-2</strain>
    </source>
</reference>
<organism evidence="1 2">
    <name type="scientific">Shewanella maritima</name>
    <dbReference type="NCBI Taxonomy" id="2520507"/>
    <lineage>
        <taxon>Bacteria</taxon>
        <taxon>Pseudomonadati</taxon>
        <taxon>Pseudomonadota</taxon>
        <taxon>Gammaproteobacteria</taxon>
        <taxon>Alteromonadales</taxon>
        <taxon>Shewanellaceae</taxon>
        <taxon>Shewanella</taxon>
    </lineage>
</organism>
<dbReference type="AlphaFoldDB" id="A0A411PJE2"/>